<comment type="subcellular location">
    <subcellularLocation>
        <location evidence="1">Membrane</location>
        <topology evidence="1">Multi-pass membrane protein</topology>
    </subcellularLocation>
</comment>
<evidence type="ECO:0000256" key="2">
    <source>
        <dbReference type="ARBA" id="ARBA00022692"/>
    </source>
</evidence>
<evidence type="ECO:0000256" key="4">
    <source>
        <dbReference type="ARBA" id="ARBA00023136"/>
    </source>
</evidence>
<keyword evidence="3 5" id="KW-1133">Transmembrane helix</keyword>
<feature type="transmembrane region" description="Helical" evidence="5">
    <location>
        <begin position="414"/>
        <end position="433"/>
    </location>
</feature>
<feature type="transmembrane region" description="Helical" evidence="5">
    <location>
        <begin position="213"/>
        <end position="237"/>
    </location>
</feature>
<dbReference type="PANTHER" id="PTHR23507:SF1">
    <property type="entry name" value="FI18259P1-RELATED"/>
    <property type="match status" value="1"/>
</dbReference>
<keyword evidence="4 5" id="KW-0472">Membrane</keyword>
<dbReference type="GO" id="GO:0016020">
    <property type="term" value="C:membrane"/>
    <property type="evidence" value="ECO:0007669"/>
    <property type="project" value="UniProtKB-SubCell"/>
</dbReference>
<dbReference type="InterPro" id="IPR036259">
    <property type="entry name" value="MFS_trans_sf"/>
</dbReference>
<dbReference type="VEuPathDB" id="FungiDB:HGUI_03120"/>
<name>A0A1L0B361_9ASCO</name>
<feature type="transmembrane region" description="Helical" evidence="5">
    <location>
        <begin position="369"/>
        <end position="394"/>
    </location>
</feature>
<dbReference type="PANTHER" id="PTHR23507">
    <property type="entry name" value="ZGC:174356"/>
    <property type="match status" value="1"/>
</dbReference>
<keyword evidence="2 5" id="KW-0812">Transmembrane</keyword>
<feature type="transmembrane region" description="Helical" evidence="5">
    <location>
        <begin position="536"/>
        <end position="556"/>
    </location>
</feature>
<dbReference type="AlphaFoldDB" id="A0A1L0B361"/>
<dbReference type="OrthoDB" id="3973041at2759"/>
<evidence type="ECO:0000313" key="7">
    <source>
        <dbReference type="Proteomes" id="UP000183365"/>
    </source>
</evidence>
<accession>A0A1L0B361</accession>
<reference evidence="7" key="1">
    <citation type="submission" date="2016-11" db="EMBL/GenBank/DDBJ databases">
        <authorList>
            <person name="Guldener U."/>
        </authorList>
    </citation>
    <scope>NUCLEOTIDE SEQUENCE [LARGE SCALE GENOMIC DNA]</scope>
</reference>
<feature type="transmembrane region" description="Helical" evidence="5">
    <location>
        <begin position="113"/>
        <end position="136"/>
    </location>
</feature>
<sequence>MNDEQSKQTQSMILQTNNIITILSNDKVESTIQYDANNVLLQDDISNKEVHDKSDYSFNFKKFKFNNKPVFIIYAIITCVTLSQEILSSASFLELQLKKIESHSNGTKTSSEFLSYMKWSGIVFTILQMFSVYFFGSILDKKGVRFSALLFLLFYFLSNVTNLFLMSDYYNFGFYSYIFFRLIANLDGGFVVLATIMNAGITDLYEVHTQRMLYFNYLYSIVGVSTFAVPFFTTFIIKKYGNYCTLQLQTALTLLNITFVYMLLNNKPRSTTSKDEDTIIKDQVNITTKKVDPVDNVLSTAEVIMAETNIIKNIIKQFEVFVLPKKTGVARKNVFLLETMKVLSSIDQATINVGVSYLMVDYNFNAIQLNYIISFFGCYGCFTSFFGIKLFYYIVNNFTKLKPSTKFFDRVDQLQLFINNGSTLFAFTLPIIFRKSWLGQIFMLFCFETFVCVGPILNNGIIKIIENEEEYVKLNTDEESNPLMSSDDNEINSAKPTKSKTAIILSCYTIQDKLSSALFSATLFQVLELTKDSCSWAFYVVAWMVSLIRFVISFLVEPKD</sequence>
<dbReference type="Gene3D" id="1.20.1250.20">
    <property type="entry name" value="MFS general substrate transporter like domains"/>
    <property type="match status" value="1"/>
</dbReference>
<dbReference type="InterPro" id="IPR011701">
    <property type="entry name" value="MFS"/>
</dbReference>
<protein>
    <submittedName>
        <fullName evidence="6">Uncharacterized protein</fullName>
    </submittedName>
</protein>
<feature type="transmembrane region" description="Helical" evidence="5">
    <location>
        <begin position="71"/>
        <end position="93"/>
    </location>
</feature>
<feature type="transmembrane region" description="Helical" evidence="5">
    <location>
        <begin position="148"/>
        <end position="166"/>
    </location>
</feature>
<evidence type="ECO:0000256" key="1">
    <source>
        <dbReference type="ARBA" id="ARBA00004141"/>
    </source>
</evidence>
<feature type="transmembrane region" description="Helical" evidence="5">
    <location>
        <begin position="243"/>
        <end position="264"/>
    </location>
</feature>
<dbReference type="GO" id="GO:0022857">
    <property type="term" value="F:transmembrane transporter activity"/>
    <property type="evidence" value="ECO:0007669"/>
    <property type="project" value="InterPro"/>
</dbReference>
<dbReference type="Proteomes" id="UP000183365">
    <property type="component" value="Unassembled WGS sequence"/>
</dbReference>
<evidence type="ECO:0000256" key="5">
    <source>
        <dbReference type="SAM" id="Phobius"/>
    </source>
</evidence>
<feature type="transmembrane region" description="Helical" evidence="5">
    <location>
        <begin position="178"/>
        <end position="201"/>
    </location>
</feature>
<organism evidence="6 7">
    <name type="scientific">Hanseniaspora guilliermondii</name>
    <dbReference type="NCBI Taxonomy" id="56406"/>
    <lineage>
        <taxon>Eukaryota</taxon>
        <taxon>Fungi</taxon>
        <taxon>Dikarya</taxon>
        <taxon>Ascomycota</taxon>
        <taxon>Saccharomycotina</taxon>
        <taxon>Saccharomycetes</taxon>
        <taxon>Saccharomycodales</taxon>
        <taxon>Saccharomycodaceae</taxon>
        <taxon>Hanseniaspora</taxon>
    </lineage>
</organism>
<evidence type="ECO:0000313" key="6">
    <source>
        <dbReference type="EMBL" id="SGZ40920.1"/>
    </source>
</evidence>
<gene>
    <name evidence="6" type="ORF">HGUI_03120</name>
</gene>
<dbReference type="SUPFAM" id="SSF103473">
    <property type="entry name" value="MFS general substrate transporter"/>
    <property type="match status" value="1"/>
</dbReference>
<dbReference type="Pfam" id="PF07690">
    <property type="entry name" value="MFS_1"/>
    <property type="match status" value="1"/>
</dbReference>
<dbReference type="EMBL" id="FQNF01000070">
    <property type="protein sequence ID" value="SGZ40920.1"/>
    <property type="molecule type" value="Genomic_DNA"/>
</dbReference>
<proteinExistence type="predicted"/>
<keyword evidence="7" id="KW-1185">Reference proteome</keyword>
<evidence type="ECO:0000256" key="3">
    <source>
        <dbReference type="ARBA" id="ARBA00022989"/>
    </source>
</evidence>